<keyword evidence="2" id="KW-0812">Transmembrane</keyword>
<evidence type="ECO:0000256" key="2">
    <source>
        <dbReference type="SAM" id="Phobius"/>
    </source>
</evidence>
<dbReference type="Proteomes" id="UP000219412">
    <property type="component" value="Unassembled WGS sequence"/>
</dbReference>
<keyword evidence="2" id="KW-0472">Membrane</keyword>
<dbReference type="EMBL" id="OBQF01000001">
    <property type="protein sequence ID" value="SOC37675.1"/>
    <property type="molecule type" value="Genomic_DNA"/>
</dbReference>
<gene>
    <name evidence="4" type="ORF">SAMN05878391_0049</name>
</gene>
<evidence type="ECO:0000313" key="4">
    <source>
        <dbReference type="EMBL" id="SOC37675.1"/>
    </source>
</evidence>
<name>A0A285U6Y2_9STAP</name>
<dbReference type="RefSeq" id="WP_097038018.1">
    <property type="nucleotide sequence ID" value="NZ_OBQF01000001.1"/>
</dbReference>
<keyword evidence="5" id="KW-1185">Reference proteome</keyword>
<dbReference type="Pfam" id="PF02397">
    <property type="entry name" value="Bac_transf"/>
    <property type="match status" value="1"/>
</dbReference>
<dbReference type="OrthoDB" id="9808602at2"/>
<dbReference type="GO" id="GO:0016780">
    <property type="term" value="F:phosphotransferase activity, for other substituted phosphate groups"/>
    <property type="evidence" value="ECO:0007669"/>
    <property type="project" value="TreeGrafter"/>
</dbReference>
<keyword evidence="4" id="KW-0808">Transferase</keyword>
<accession>A0A285U6Y2</accession>
<feature type="transmembrane region" description="Helical" evidence="2">
    <location>
        <begin position="12"/>
        <end position="37"/>
    </location>
</feature>
<dbReference type="PANTHER" id="PTHR30576">
    <property type="entry name" value="COLANIC BIOSYNTHESIS UDP-GLUCOSE LIPID CARRIER TRANSFERASE"/>
    <property type="match status" value="1"/>
</dbReference>
<feature type="transmembrane region" description="Helical" evidence="2">
    <location>
        <begin position="164"/>
        <end position="187"/>
    </location>
</feature>
<dbReference type="InterPro" id="IPR003362">
    <property type="entry name" value="Bact_transf"/>
</dbReference>
<sequence length="193" mass="22437">MKELSLKIKRCIDVMVSFILLMMLSPLLIATAVLIVVTMPGPVFFMQDRIGHKGRPYSIFKFRSMKVDKDAETNFAFDKDAERLTAFGRLIRRLKIDELPQLLNVLKGDMSLVGPRPTIEQQVREYDDHQRRRLDMKPGMTGLAQVNGNASLTWDERIEYDVRYISRFSLFLDIWILLKTALIVLLGEERFKK</sequence>
<organism evidence="4 5">
    <name type="scientific">Salinicoccus kekensis</name>
    <dbReference type="NCBI Taxonomy" id="714307"/>
    <lineage>
        <taxon>Bacteria</taxon>
        <taxon>Bacillati</taxon>
        <taxon>Bacillota</taxon>
        <taxon>Bacilli</taxon>
        <taxon>Bacillales</taxon>
        <taxon>Staphylococcaceae</taxon>
        <taxon>Salinicoccus</taxon>
    </lineage>
</organism>
<protein>
    <submittedName>
        <fullName evidence="4">Lipopolysaccharide/colanic/teichoic acid biosynthesis glycosyltransferase</fullName>
    </submittedName>
</protein>
<keyword evidence="2" id="KW-1133">Transmembrane helix</keyword>
<comment type="similarity">
    <text evidence="1">Belongs to the bacterial sugar transferase family.</text>
</comment>
<proteinExistence type="inferred from homology"/>
<evidence type="ECO:0000256" key="1">
    <source>
        <dbReference type="ARBA" id="ARBA00006464"/>
    </source>
</evidence>
<dbReference type="PANTHER" id="PTHR30576:SF0">
    <property type="entry name" value="UNDECAPRENYL-PHOSPHATE N-ACETYLGALACTOSAMINYL 1-PHOSPHATE TRANSFERASE-RELATED"/>
    <property type="match status" value="1"/>
</dbReference>
<dbReference type="AlphaFoldDB" id="A0A285U6Y2"/>
<feature type="domain" description="Bacterial sugar transferase" evidence="3">
    <location>
        <begin position="9"/>
        <end position="185"/>
    </location>
</feature>
<reference evidence="5" key="1">
    <citation type="submission" date="2017-08" db="EMBL/GenBank/DDBJ databases">
        <authorList>
            <person name="Varghese N."/>
            <person name="Submissions S."/>
        </authorList>
    </citation>
    <scope>NUCLEOTIDE SEQUENCE [LARGE SCALE GENOMIC DNA]</scope>
    <source>
        <strain evidence="5">DSM 23173</strain>
    </source>
</reference>
<evidence type="ECO:0000259" key="3">
    <source>
        <dbReference type="Pfam" id="PF02397"/>
    </source>
</evidence>
<evidence type="ECO:0000313" key="5">
    <source>
        <dbReference type="Proteomes" id="UP000219412"/>
    </source>
</evidence>